<evidence type="ECO:0000256" key="2">
    <source>
        <dbReference type="SAM" id="MobiDB-lite"/>
    </source>
</evidence>
<evidence type="ECO:0000313" key="4">
    <source>
        <dbReference type="EMBL" id="KAK5163443.1"/>
    </source>
</evidence>
<protein>
    <recommendedName>
        <fullName evidence="3">AB hydrolase-1 domain-containing protein</fullName>
    </recommendedName>
</protein>
<dbReference type="GO" id="GO:0016747">
    <property type="term" value="F:acyltransferase activity, transferring groups other than amino-acyl groups"/>
    <property type="evidence" value="ECO:0007669"/>
    <property type="project" value="InterPro"/>
</dbReference>
<comment type="similarity">
    <text evidence="1">Belongs to the AB hydrolase superfamily. MetX family.</text>
</comment>
<keyword evidence="5" id="KW-1185">Reference proteome</keyword>
<name>A0AAV9NY52_9PEZI</name>
<feature type="region of interest" description="Disordered" evidence="2">
    <location>
        <begin position="349"/>
        <end position="372"/>
    </location>
</feature>
<dbReference type="PANTHER" id="PTHR32268">
    <property type="entry name" value="HOMOSERINE O-ACETYLTRANSFERASE"/>
    <property type="match status" value="1"/>
</dbReference>
<dbReference type="InterPro" id="IPR029058">
    <property type="entry name" value="AB_hydrolase_fold"/>
</dbReference>
<reference evidence="4 5" key="1">
    <citation type="submission" date="2023-08" db="EMBL/GenBank/DDBJ databases">
        <title>Black Yeasts Isolated from many extreme environments.</title>
        <authorList>
            <person name="Coleine C."/>
            <person name="Stajich J.E."/>
            <person name="Selbmann L."/>
        </authorList>
    </citation>
    <scope>NUCLEOTIDE SEQUENCE [LARGE SCALE GENOMIC DNA]</scope>
    <source>
        <strain evidence="4 5">CCFEE 5935</strain>
    </source>
</reference>
<comment type="caution">
    <text evidence="4">The sequence shown here is derived from an EMBL/GenBank/DDBJ whole genome shotgun (WGS) entry which is preliminary data.</text>
</comment>
<dbReference type="PANTHER" id="PTHR32268:SF15">
    <property type="entry name" value="HOMOSERINE ACETYLTRANSFERASE FAMILY PROTEIN (AFU_ORTHOLOGUE AFUA_1G15350)"/>
    <property type="match status" value="1"/>
</dbReference>
<evidence type="ECO:0000259" key="3">
    <source>
        <dbReference type="Pfam" id="PF00561"/>
    </source>
</evidence>
<feature type="domain" description="AB hydrolase-1" evidence="3">
    <location>
        <begin position="60"/>
        <end position="145"/>
    </location>
</feature>
<evidence type="ECO:0000313" key="5">
    <source>
        <dbReference type="Proteomes" id="UP001337655"/>
    </source>
</evidence>
<gene>
    <name evidence="4" type="ORF">LTR77_010625</name>
</gene>
<dbReference type="AlphaFoldDB" id="A0AAV9NY52"/>
<dbReference type="Gene3D" id="3.40.50.1820">
    <property type="entry name" value="alpha/beta hydrolase"/>
    <property type="match status" value="1"/>
</dbReference>
<dbReference type="NCBIfam" id="NF005757">
    <property type="entry name" value="PRK07581.1"/>
    <property type="match status" value="1"/>
</dbReference>
<dbReference type="Pfam" id="PF00561">
    <property type="entry name" value="Abhydrolase_1"/>
    <property type="match status" value="1"/>
</dbReference>
<dbReference type="Proteomes" id="UP001337655">
    <property type="component" value="Unassembled WGS sequence"/>
</dbReference>
<dbReference type="EMBL" id="JAVRRT010000025">
    <property type="protein sequence ID" value="KAK5163443.1"/>
    <property type="molecule type" value="Genomic_DNA"/>
</dbReference>
<dbReference type="RefSeq" id="XP_064653920.1">
    <property type="nucleotide sequence ID" value="XM_064807842.1"/>
</dbReference>
<organism evidence="4 5">
    <name type="scientific">Saxophila tyrrhenica</name>
    <dbReference type="NCBI Taxonomy" id="1690608"/>
    <lineage>
        <taxon>Eukaryota</taxon>
        <taxon>Fungi</taxon>
        <taxon>Dikarya</taxon>
        <taxon>Ascomycota</taxon>
        <taxon>Pezizomycotina</taxon>
        <taxon>Dothideomycetes</taxon>
        <taxon>Dothideomycetidae</taxon>
        <taxon>Mycosphaerellales</taxon>
        <taxon>Extremaceae</taxon>
        <taxon>Saxophila</taxon>
    </lineage>
</organism>
<dbReference type="InterPro" id="IPR000073">
    <property type="entry name" value="AB_hydrolase_1"/>
</dbReference>
<dbReference type="GeneID" id="89931950"/>
<accession>A0AAV9NY52</accession>
<evidence type="ECO:0000256" key="1">
    <source>
        <dbReference type="ARBA" id="ARBA00006886"/>
    </source>
</evidence>
<proteinExistence type="inferred from homology"/>
<dbReference type="InterPro" id="IPR008220">
    <property type="entry name" value="HAT_MetX-like"/>
</dbReference>
<sequence>MPADYETYELGDWKLKNGGIIPDAHIAYKTLGNPSLPLVIYPSWYSGLISDNEWLIGDDKTLNPKKYFILITALFGNGQSSSPSNKPDLKPFPEVLFYDNVRAQHKLVTEKLGFNHAFAVLGWSMGAGQTYQWATQYPDFMDVVVPFCGSAKTSLHNQVFLEGVKSAVLGGKQASSGGVCKGEAIQGQYRSWSEEERKVGLKALGRVYAGWGFSQAFYREKLYETVLGFKGLEDFMVNFWEAWALSKDPENMLVMLFTWQAGDCSAQEPYNGDFDAAMKGIKAKALVLPGKTDLYFPPEDSENEVAHMRPGIGKCIPFPSIWGHWAGGPGQSTEDVKWLDQKLHDFFEESSMEETKSSLPQSGGEKSVGVPG</sequence>
<dbReference type="SUPFAM" id="SSF53474">
    <property type="entry name" value="alpha/beta-Hydrolases"/>
    <property type="match status" value="1"/>
</dbReference>